<organism evidence="2 3">
    <name type="scientific">Neoaquamicrobium microcysteis</name>
    <dbReference type="NCBI Taxonomy" id="2682781"/>
    <lineage>
        <taxon>Bacteria</taxon>
        <taxon>Pseudomonadati</taxon>
        <taxon>Pseudomonadota</taxon>
        <taxon>Alphaproteobacteria</taxon>
        <taxon>Hyphomicrobiales</taxon>
        <taxon>Phyllobacteriaceae</taxon>
        <taxon>Neoaquamicrobium</taxon>
    </lineage>
</organism>
<evidence type="ECO:0000256" key="1">
    <source>
        <dbReference type="SAM" id="SignalP"/>
    </source>
</evidence>
<reference evidence="2 3" key="2">
    <citation type="submission" date="2019-09" db="EMBL/GenBank/DDBJ databases">
        <title>Mesorhizobium sp. MaA-C15 isolated from Microcystis aeruginosa.</title>
        <authorList>
            <person name="Jeong S.E."/>
            <person name="Jin H.M."/>
            <person name="Jeon C.O."/>
        </authorList>
    </citation>
    <scope>NUCLEOTIDE SEQUENCE [LARGE SCALE GENOMIC DNA]</scope>
    <source>
        <strain evidence="2 3">MaA-C15</strain>
    </source>
</reference>
<dbReference type="Proteomes" id="UP000323258">
    <property type="component" value="Unassembled WGS sequence"/>
</dbReference>
<dbReference type="RefSeq" id="WP_148914603.1">
    <property type="nucleotide sequence ID" value="NZ_VSZS01000061.1"/>
</dbReference>
<keyword evidence="1" id="KW-0732">Signal</keyword>
<comment type="caution">
    <text evidence="2">The sequence shown here is derived from an EMBL/GenBank/DDBJ whole genome shotgun (WGS) entry which is preliminary data.</text>
</comment>
<protein>
    <recommendedName>
        <fullName evidence="4">Phage portal protein</fullName>
    </recommendedName>
</protein>
<sequence length="147" mass="16647">MIRLARMLLAAALMLGGAVATASAADPVAVRIDEPGICGNDKVLNRIHHRFRHQVRHVPHLPQVDILDFYGVRETLYQPSHEERPIDRRYCQATVALSDGHNRDVWYLIEKPMGFAGMGSNVEFCVSGFDRWYVYNGGCRVLRPATW</sequence>
<evidence type="ECO:0000313" key="2">
    <source>
        <dbReference type="EMBL" id="TYR32840.1"/>
    </source>
</evidence>
<feature type="signal peptide" evidence="1">
    <location>
        <begin position="1"/>
        <end position="24"/>
    </location>
</feature>
<gene>
    <name evidence="2" type="ORF">FY036_10110</name>
</gene>
<proteinExistence type="predicted"/>
<feature type="chain" id="PRO_5023097313" description="Phage portal protein" evidence="1">
    <location>
        <begin position="25"/>
        <end position="147"/>
    </location>
</feature>
<evidence type="ECO:0008006" key="4">
    <source>
        <dbReference type="Google" id="ProtNLM"/>
    </source>
</evidence>
<name>A0A5D4H228_9HYPH</name>
<evidence type="ECO:0000313" key="3">
    <source>
        <dbReference type="Proteomes" id="UP000323258"/>
    </source>
</evidence>
<reference evidence="2 3" key="1">
    <citation type="submission" date="2019-08" db="EMBL/GenBank/DDBJ databases">
        <authorList>
            <person name="Seo Y.L."/>
        </authorList>
    </citation>
    <scope>NUCLEOTIDE SEQUENCE [LARGE SCALE GENOMIC DNA]</scope>
    <source>
        <strain evidence="2 3">MaA-C15</strain>
    </source>
</reference>
<accession>A0A5D4H228</accession>
<keyword evidence="3" id="KW-1185">Reference proteome</keyword>
<dbReference type="OrthoDB" id="9808546at2"/>
<dbReference type="EMBL" id="VSZS01000061">
    <property type="protein sequence ID" value="TYR32840.1"/>
    <property type="molecule type" value="Genomic_DNA"/>
</dbReference>
<dbReference type="AlphaFoldDB" id="A0A5D4H228"/>